<dbReference type="EMBL" id="JAZDDP010000002">
    <property type="protein sequence ID" value="MEL3919181.1"/>
    <property type="molecule type" value="Genomic_DNA"/>
</dbReference>
<dbReference type="RefSeq" id="WP_342017113.1">
    <property type="nucleotide sequence ID" value="NZ_JAVTII010000002.1"/>
</dbReference>
<protein>
    <submittedName>
        <fullName evidence="1">Uncharacterized protein</fullName>
    </submittedName>
</protein>
<evidence type="ECO:0000313" key="2">
    <source>
        <dbReference type="Proteomes" id="UP001491613"/>
    </source>
</evidence>
<accession>A0ABU9JAU6</accession>
<keyword evidence="2" id="KW-1185">Reference proteome</keyword>
<gene>
    <name evidence="1" type="ORF">V1482_07110</name>
</gene>
<comment type="caution">
    <text evidence="1">The sequence shown here is derived from an EMBL/GenBank/DDBJ whole genome shotgun (WGS) entry which is preliminary data.</text>
</comment>
<dbReference type="Proteomes" id="UP001491613">
    <property type="component" value="Unassembled WGS sequence"/>
</dbReference>
<evidence type="ECO:0000313" key="1">
    <source>
        <dbReference type="EMBL" id="MEL3919181.1"/>
    </source>
</evidence>
<reference evidence="1 2" key="1">
    <citation type="submission" date="2024-01" db="EMBL/GenBank/DDBJ databases">
        <title>Horizontal gene transfer in Aeromonas trota.</title>
        <authorList>
            <person name="Otero Olarra J.E."/>
            <person name="Perez Valdespino A."/>
        </authorList>
    </citation>
    <scope>NUCLEOTIDE SEQUENCE [LARGE SCALE GENOMIC DNA]</scope>
    <source>
        <strain evidence="1 2">9.1</strain>
    </source>
</reference>
<sequence length="296" mass="33705">MNFYALRVSLVAAEPQLFPNKNMSKDIVIFEHALLHTIHNPPENEHKEKLYSIKVMVNDETIGVMAGIVAKAKIINGHDVEFNAFSVDDYPPMVWFWDREQQVILLERKTTVFATATAASKAFSRITNNIILADIGLRADIEPVLNKNENNFWAEYDKFECIESVSFELTPPNLFGNTEKEMKRALNDTAQATNANKVTTTLENKASKLNLKSDSWINNLVNWCRKGGGNWTLRGQLLGQRKKITDVKSEKTAKIIVMEGKGITEVQLNNYKAEDVSYILEKYRHAYDYNSPDDVE</sequence>
<organism evidence="1 2">
    <name type="scientific">Aeromonas enteropelogenes</name>
    <name type="common">Aeromonas trota</name>
    <dbReference type="NCBI Taxonomy" id="29489"/>
    <lineage>
        <taxon>Bacteria</taxon>
        <taxon>Pseudomonadati</taxon>
        <taxon>Pseudomonadota</taxon>
        <taxon>Gammaproteobacteria</taxon>
        <taxon>Aeromonadales</taxon>
        <taxon>Aeromonadaceae</taxon>
        <taxon>Aeromonas</taxon>
    </lineage>
</organism>
<proteinExistence type="predicted"/>
<name>A0ABU9JAU6_AEREN</name>